<keyword evidence="1" id="KW-0732">Signal</keyword>
<dbReference type="AlphaFoldDB" id="A0A1Y6D871"/>
<dbReference type="EMBL" id="FXAM01000001">
    <property type="protein sequence ID" value="SMF96454.1"/>
    <property type="molecule type" value="Genomic_DNA"/>
</dbReference>
<protein>
    <recommendedName>
        <fullName evidence="4">Lipoprotein</fullName>
    </recommendedName>
</protein>
<evidence type="ECO:0008006" key="4">
    <source>
        <dbReference type="Google" id="ProtNLM"/>
    </source>
</evidence>
<keyword evidence="3" id="KW-1185">Reference proteome</keyword>
<gene>
    <name evidence="2" type="ORF">SAMN02949497_3854</name>
</gene>
<evidence type="ECO:0000313" key="3">
    <source>
        <dbReference type="Proteomes" id="UP000192923"/>
    </source>
</evidence>
<evidence type="ECO:0000256" key="1">
    <source>
        <dbReference type="SAM" id="SignalP"/>
    </source>
</evidence>
<dbReference type="RefSeq" id="WP_085215339.1">
    <property type="nucleotide sequence ID" value="NZ_FXAM01000001.1"/>
</dbReference>
<accession>A0A1Y6D871</accession>
<sequence length="134" mass="15888">MKKRARIWGVAVWLGLGPALPACTHDYQLMRMDEQLNGYAGAIRWSLFKKSLDYYARPPSPLPDWQALKDIKVTYYQPLFRDVLDEGNVVLQTVEIRYVRGNQMVERSMTQDQRWRYDEDKNRWLLETGFPAFK</sequence>
<proteinExistence type="predicted"/>
<name>A0A1Y6D871_9GAMM</name>
<evidence type="ECO:0000313" key="2">
    <source>
        <dbReference type="EMBL" id="SMF96454.1"/>
    </source>
</evidence>
<dbReference type="OrthoDB" id="6196416at2"/>
<reference evidence="2 3" key="1">
    <citation type="submission" date="2016-12" db="EMBL/GenBank/DDBJ databases">
        <authorList>
            <person name="Song W.-J."/>
            <person name="Kurnit D.M."/>
        </authorList>
    </citation>
    <scope>NUCLEOTIDE SEQUENCE [LARGE SCALE GENOMIC DNA]</scope>
    <source>
        <strain evidence="2 3">175</strain>
    </source>
</reference>
<feature type="chain" id="PRO_5012034540" description="Lipoprotein" evidence="1">
    <location>
        <begin position="25"/>
        <end position="134"/>
    </location>
</feature>
<dbReference type="Proteomes" id="UP000192923">
    <property type="component" value="Unassembled WGS sequence"/>
</dbReference>
<dbReference type="STRING" id="1760988.SAMN02949497_3854"/>
<organism evidence="2 3">
    <name type="scientific">Methylomagnum ishizawai</name>
    <dbReference type="NCBI Taxonomy" id="1760988"/>
    <lineage>
        <taxon>Bacteria</taxon>
        <taxon>Pseudomonadati</taxon>
        <taxon>Pseudomonadota</taxon>
        <taxon>Gammaproteobacteria</taxon>
        <taxon>Methylococcales</taxon>
        <taxon>Methylococcaceae</taxon>
        <taxon>Methylomagnum</taxon>
    </lineage>
</organism>
<feature type="signal peptide" evidence="1">
    <location>
        <begin position="1"/>
        <end position="24"/>
    </location>
</feature>